<evidence type="ECO:0000256" key="2">
    <source>
        <dbReference type="SAM" id="MobiDB-lite"/>
    </source>
</evidence>
<proteinExistence type="predicted"/>
<reference evidence="4 5" key="1">
    <citation type="submission" date="2024-11" db="EMBL/GenBank/DDBJ databases">
        <title>Adaptive evolution of stress response genes in parasites aligns with host niche diversity.</title>
        <authorList>
            <person name="Hahn C."/>
            <person name="Resl P."/>
        </authorList>
    </citation>
    <scope>NUCLEOTIDE SEQUENCE [LARGE SCALE GENOMIC DNA]</scope>
    <source>
        <strain evidence="4">EGGRZ-B1_66</strain>
        <tissue evidence="4">Body</tissue>
    </source>
</reference>
<feature type="region of interest" description="Disordered" evidence="2">
    <location>
        <begin position="384"/>
        <end position="418"/>
    </location>
</feature>
<evidence type="ECO:0000313" key="4">
    <source>
        <dbReference type="EMBL" id="KAL3317405.1"/>
    </source>
</evidence>
<name>A0ABD2QD31_9PLAT</name>
<comment type="caution">
    <text evidence="1">Lacks conserved residue(s) required for the propagation of feature annotation.</text>
</comment>
<feature type="domain" description="ShKT" evidence="3">
    <location>
        <begin position="3448"/>
        <end position="3483"/>
    </location>
</feature>
<dbReference type="EMBL" id="JBJKFK010000387">
    <property type="protein sequence ID" value="KAL3317405.1"/>
    <property type="molecule type" value="Genomic_DNA"/>
</dbReference>
<feature type="disulfide bond" evidence="1">
    <location>
        <begin position="3466"/>
        <end position="3479"/>
    </location>
</feature>
<evidence type="ECO:0000313" key="5">
    <source>
        <dbReference type="Proteomes" id="UP001626550"/>
    </source>
</evidence>
<dbReference type="Proteomes" id="UP001626550">
    <property type="component" value="Unassembled WGS sequence"/>
</dbReference>
<feature type="disulfide bond" evidence="1">
    <location>
        <begin position="3457"/>
        <end position="3475"/>
    </location>
</feature>
<gene>
    <name evidence="4" type="ORF">Ciccas_003938</name>
</gene>
<keyword evidence="1" id="KW-1015">Disulfide bond</keyword>
<organism evidence="4 5">
    <name type="scientific">Cichlidogyrus casuarinus</name>
    <dbReference type="NCBI Taxonomy" id="1844966"/>
    <lineage>
        <taxon>Eukaryota</taxon>
        <taxon>Metazoa</taxon>
        <taxon>Spiralia</taxon>
        <taxon>Lophotrochozoa</taxon>
        <taxon>Platyhelminthes</taxon>
        <taxon>Monogenea</taxon>
        <taxon>Monopisthocotylea</taxon>
        <taxon>Dactylogyridea</taxon>
        <taxon>Ancyrocephalidae</taxon>
        <taxon>Cichlidogyrus</taxon>
    </lineage>
</organism>
<keyword evidence="5" id="KW-1185">Reference proteome</keyword>
<dbReference type="InterPro" id="IPR003582">
    <property type="entry name" value="ShKT_dom"/>
</dbReference>
<feature type="compositionally biased region" description="Low complexity" evidence="2">
    <location>
        <begin position="403"/>
        <end position="414"/>
    </location>
</feature>
<dbReference type="PROSITE" id="PS51670">
    <property type="entry name" value="SHKT"/>
    <property type="match status" value="1"/>
</dbReference>
<comment type="caution">
    <text evidence="4">The sequence shown here is derived from an EMBL/GenBank/DDBJ whole genome shotgun (WGS) entry which is preliminary data.</text>
</comment>
<sequence>MLKVKISYKHDGEKCVKTQQHYKEPCCTKPPKVNRLCDKETGNILTETITDKLVEVGGKKAIDKTLDIKVTPVNCEPPKPITGRCGESKKNMQKVVSFVANKDFDKCVCQKPKRIEEFKTCACPPKQITKAKCIDDKFVETGFVKYALVEGDCKRQVLTKRTLVKCKKSELRTTACKSCNFNTQRIYWVPKGCKCIKKVENVGKQKHCCCKNKRVIRKCLKNNLCVCRNASQKIKGKCVKCEQKVTEKIQIVENCKCVTKNETITKQKCCCPEPTREVRCIDGKQILIDKTHELHKGKCFPKVKIAETEPICPPQSFIRGQCNWKTMTQTLRRIYYVADKSTCKCNQREKITTIKCQCDLPMVFKDDTNAQPGKRNVVLRVFTPGDGTTSGVPSAENLGLKPGGEPEQPGTTPAPQLPTSIEVQLKPTFVALSKDDKKLLDLKPNEDIPLKLTPEQRQQLGKKPEDKVYALTPEEKKKIGLKPYEALPLDLTPKQEATLKQAGVEPGKELPPLTPEQITKTIREALDLKPEEKLPLDLTETQKKTLGLDPKSAVTQLTPEQKKKLGLITEDKIPVKLTPEQKEKIAHLVLAKALKPDTPIALVPLPGRLTPEQKKKIGLDEDEPLPLLLTPEQRKTLGIKPGIPVFELKPEELKKIGKIAQAQLPLNLTPEQKKEIGLKPDENLAPAAAQLIPPTKPGEEPRLVAVKLVLEKKPEEKHEEIVQLPGRLSPQQKVTIGVKLDEKLPLKLSKEEREILKLKKNEPVYDLTQEQLFKIKKTSILELPIALTPEQKLKLNLPANEDLPTTTFRKLPSNKKEPAQYLPIEGTLPADGQVPKELQELRKLCNRHIDTILHTEDKECKEPKTEKKCLKDGKTVQYIETKFQLRSVLVEGVEHQKCLPEVTRENVPAELTKGCNVIKHRHSSGCVNNKRCEYDVTTEVKDCKCRKVTKKVGCFGCNCEEKSNYDEQCVGPKKHVTVNNYKSAAGQCALTKTETKHEIQCPQMPSSAGICNIKENNAILRIINIPQPTVVDCKCMSKAREIKKFCACQDPKYLFKCDLKSQNRIHLTVEYIRDGLKCEPKVIRTINNPECPPKRFTQEGECDRETCLQTITLKERTFKDCKCDFVEQKKLVPCCCRKNTPAVSGTKTPFKPGQYCRNGTQVTTMERLELKRREYKVFPTSPDSPKMPYCALETITSERNVTCKQPEITHSCDKRLNRWTYTETSYYSQVKKPRMIYLQLHRARECAKGNAWCMDDATNKQAFHYFYSSRVKNCKCKSKTKVEYREGCAEPPRPGVICPESNSTITKCLSGTAYRIQNINVLLKGECKTIQKKFELQCKCAKPIIKEECNNGKHVQTVFKETLNSDFKCQKVSHKKVADMGCSQTEDKKFQVLSKSQCDKDGKRNVTLGRGVWDMFGCTCKQQLKHTVENCRCKACEPVTKKCLDGKVEKITLKCERLEKGTCIPYEKIVNEPVICKNDGPQESKTICDEKTGKQNVTLAETKSIGCKCTPVNITKQVFCNCHKDEKFKPKKTLKCVGDDILEMSHVQYVPDKDKALACIPKIYSKSSRISCDGTPKTEVTVCKNCKQNIIIYNQIANKCKCKTNVLEKREVTCCCPFEQKILSTECKENTVYSVIQNTRLIAGKCEPVKSVEKREIECAERPILTRKCGPETDCKGTEQLIIHKPENCKCVPKVVRNANIECCCKKKFEISRFCDATTGSRVTVIKQMVLLKDKCQMVQKTVAKPPKGCEDGRNCMLEISPTCINGRKLVFEKCLAPNKATCKCDATFRKIADVPCNCVPVERIEKSDCVGNNREMKVFTKKMVGGICSDVLVGKQIVPCKCEDTIRENCIEDRFMEKIYTYSSFNDKESNCINRTKVVKTPIPECHPSKKDLEPKELPCEGDQQIVIEKVPRTIPCKCKKNLKTETRCVKNTDKITITTKNVIEKGKCVEKRSEHTIKLEGCVAKREVFGPCSPDQDGSGRSSRQVFEERFFYKNCECTTEKKPLRMEKCSCKHRVEEEICIDKKLNHTRIEEKLVNGKCLKIKVSKQEDMGKKCSELNKDEKTKPSPEDGTYKIITTRADASNSCDCITKQTAVLCDKECKPIPKQLKCTGDFLLKATQQKVVQDGCRCKVEQIESFERPKCLPIKEKLKVSECKADKSGDSYQEHVMAKHEEDEKNCACRIVYDRKKILCAVPPKTKTNKECKNDVIKVTEVLQDIVNPISGTKERVVKNKEEKTINCEKPKYVNKCTKDSGPGVLETVSFEPKGCECIQKKKSHAVDCACNPIKKLVGYGECDKVTCTKKVRYVSKSRTVDGECIEFPITRTEKCCCPSPLREVKCDAEKGLVVEVETTYKLRNGECVSDVKRSKNPIKCAPKVEVKSQCSTNGIATLTTYENKHRGCSCQMMPVETKIGNCKCAPPKTTVKCDQKGSRKIITTISENLKNMICLKEEIVTYQPVKCNKVVTETPEKCNKQKGTKKTIVETTELTEDCECKTKTRSIETLCDCGKPEAPKENCDPKTGVIESVSFDVLKNNGHCKSAKKVNSRTLICLPLVWTPVPSDTCDHRILEKGYRDGCQCKVKREKQPCDCECLPKKPTYKCASNGNFMIKRTYEVHKEQCKCVYTHYELPIPVYCPVNVETFGKCDTKTCIQHKNTHFHEVVQCKCVKKTKSTPQACCCRAGEIKLSCEKSFGLKQVTQQTPILMDGKCLSHERRVETKIDCDKLNAKLGGCVASGICSSKGTQEHTCLTYEPCKPSKRTEGVCNPVTCKKEIELSNFYQSGDKCIEEKSIKSYDCCCTERGNQTDSCEANKLISRASYFTFDKTKGTCVKHMTTKDVTPTCDTTYTNKGPCEKCKQAIYTTVFERINCECKKRTFVSGYAKCCCSDKMELKEKCLDKKSEVTTKREILKGDQCHPLKTTTTSRIICPKDEIFNSPCDLKLCQQALKVVSYKLKGCLCQMHVELYHSKCCSNKDGYAYHICDKKTGEIIELAVQYRIDPKGGVINKVVEKDKTQVQCPTNEEKEEGLCEIKDAANPKLRFKLIKTVVNMRVGCKCEKSVKHDKELCSCGPPKETKICTKDGEEQIIQKTPKLIQVQGKSICKEEEKVLSKNTIQCNQAPIVEKAECNDLTGKRQITTIRMVREGCKCVPKESVMLVTCSCSKPTSEEICKHNYKEIMSSFDEMKCTGEGKEKTCKCEMNTKLRREKVDCPDFQHYTTPCLENGFKEAHVTRYEVKDCKCVAKELPVKKIPCNKCMDVLDKQFCEKAKSQAKCSEMKIAQACQSTCGFCLKENCRKVPMAQLKLVKESHMRLAPDEMKDGRLNLIKIVALKSEEDCVEQCKKLNTCLSVDVLTKMKRCKLYNVNAETLARIPQFKGPKYTKNGLHVSFKCVKKCPEPKVETVGKCVCSNTEIGRVCKMNVTELENKPTKDLEAQCLVKPIQKEVLCGCVNTKPLQTCEKLKAQGGCKDKDIMKACAKSCDPKCKTCEGSIDLWNCKKNANGIITLHKETTKQMREKNACTVKTISTDTGGLCVKADCPGKDIVVSDCIQGKRTTVVTSFVKDDEHNCKPKRSTTTDSCQSCCPSVEYSVRPCVDGSRQVLMIYWTNKNNCCVQETKAISYECNSKCLNDSFEKSTCVNGKQLVHHSFYVGNACMKKTVTNMVECS</sequence>
<accession>A0ABD2QD31</accession>
<evidence type="ECO:0000256" key="1">
    <source>
        <dbReference type="PROSITE-ProRule" id="PRU01005"/>
    </source>
</evidence>
<evidence type="ECO:0000259" key="3">
    <source>
        <dbReference type="PROSITE" id="PS51670"/>
    </source>
</evidence>
<protein>
    <recommendedName>
        <fullName evidence="3">ShKT domain-containing protein</fullName>
    </recommendedName>
</protein>